<dbReference type="UniPathway" id="UPA00223">
    <property type="reaction ID" value="UER00999"/>
</dbReference>
<dbReference type="FunFam" id="3.40.50.261:FF:000001">
    <property type="entry name" value="Succinate--CoA ligase [ADP-forming] subunit beta"/>
    <property type="match status" value="1"/>
</dbReference>
<dbReference type="FunFam" id="3.30.1490.20:FF:000040">
    <property type="entry name" value="Succinate--CoA ligase [ADP-forming] subunit beta mitochondrial"/>
    <property type="match status" value="1"/>
</dbReference>
<dbReference type="GO" id="GO:0004775">
    <property type="term" value="F:succinate-CoA ligase (ADP-forming) activity"/>
    <property type="evidence" value="ECO:0007669"/>
    <property type="project" value="UniProtKB-EC"/>
</dbReference>
<evidence type="ECO:0000256" key="6">
    <source>
        <dbReference type="ARBA" id="ARBA00022840"/>
    </source>
</evidence>
<sequence length="883" mass="94866">ERVNTPRPAGAAPGSEQAAPTPSFRSASPQGACRWPGRRGAPRGKVRGPERARRAPGPGTGNPRPPRPRARNPRPRTGHPPPPRPRAGNPGTPRPRTGTHAPAPPAQLTRPPPPRTRTGHPRPRAPRTGTHDPAPPHRYPRPRAPRTGHPRPPRPRTGHRPPPPPRTRTGHPRPRAPRTGTHDPAPPHRYPRPRAPRTGHPRPPRPRPGPRPPPPPPPRAPAQVTGAPAQVTRPPPAPPHRSPAPPHPRAPATGHPRPRAPRTGTHDPRAPAQVPTPPRPPHRSPAPPAHPHRSPAPPPPPRTRTGHRRPRAGHPPPPPAHPHRSPAPPRPPAQGPWDPAPPFREPAPSAPSRKEPAPPRPPHRSLAPPAPGTGPLRPLPPPHACREPRRPPARRGGREEGGGRRGGRGRREEGGGGRGGEGRGGRREGGRGGAGARGPSVWAAGRRAYCACARREGTGSGSAMAASVFYSRRLAAAALRSRGSRPALRAAAQVLGSSGFFNNHGLQVQQQQQRNLSLHEYMSMELLQEAGVSIPKGHVAKSPDEAYAVAKKLGSKDVVIKAQVLAGGRGKGTFESGLKGGVKIVFSPEEAKAVSSQMIGKKLFTKQTGEKGRICNQVLVCERRYPRREYYFAITMERSFQLAQKMGFPSNIVDSAAENMVKLYNLFLKYDATMVEINPMVEDSDGTVLCMDAKINFDSNSAYRQKKIFDLQDWTQEDEREKGAAKANLNYIGLDGNIGCLVNGAGLAMATMDIIKLHGGTPANFLDVGGGATVHQVTEAFKLITSDKKVLAILVNIFGGIMRCDVIAQGIVMAVKDLEIKIPIVVRLQGTRVDDAKALITDSGLKILACDDLDEAAKMVVKLSEIVNLAKQAQVDVKFQLPI</sequence>
<feature type="compositionally biased region" description="Polar residues" evidence="9">
    <location>
        <begin position="18"/>
        <end position="29"/>
    </location>
</feature>
<evidence type="ECO:0000256" key="2">
    <source>
        <dbReference type="ARBA" id="ARBA00005064"/>
    </source>
</evidence>
<evidence type="ECO:0000256" key="1">
    <source>
        <dbReference type="ARBA" id="ARBA00004173"/>
    </source>
</evidence>
<dbReference type="AlphaFoldDB" id="A0A8C0PEV8"/>
<reference evidence="11" key="1">
    <citation type="submission" date="2019-03" db="EMBL/GenBank/DDBJ databases">
        <authorList>
            <person name="Warren W.C."/>
            <person name="Johnson G.S."/>
        </authorList>
    </citation>
    <scope>NUCLEOTIDE SEQUENCE [LARGE SCALE GENOMIC DNA]</scope>
    <source>
        <strain evidence="11">Basenji</strain>
    </source>
</reference>
<comment type="pathway">
    <text evidence="2">Carbohydrate metabolism; tricarboxylic acid cycle; succinate from succinyl-CoA (ligase route): step 1/1.</text>
</comment>
<feature type="compositionally biased region" description="Basic residues" evidence="9">
    <location>
        <begin position="138"/>
        <end position="159"/>
    </location>
</feature>
<keyword evidence="6 8" id="KW-0067">ATP-binding</keyword>
<keyword evidence="5 8" id="KW-0547">Nucleotide-binding</keyword>
<dbReference type="PROSITE" id="PS50975">
    <property type="entry name" value="ATP_GRASP"/>
    <property type="match status" value="1"/>
</dbReference>
<feature type="compositionally biased region" description="Basic residues" evidence="9">
    <location>
        <begin position="189"/>
        <end position="205"/>
    </location>
</feature>
<evidence type="ECO:0000256" key="7">
    <source>
        <dbReference type="ARBA" id="ARBA00044045"/>
    </source>
</evidence>
<feature type="domain" description="ATP-grasp" evidence="10">
    <location>
        <begin position="524"/>
        <end position="570"/>
    </location>
</feature>
<dbReference type="InterPro" id="IPR005811">
    <property type="entry name" value="SUCC_ACL_C"/>
</dbReference>
<evidence type="ECO:0000313" key="11">
    <source>
        <dbReference type="Ensembl" id="ENSCAFP00030038629.1"/>
    </source>
</evidence>
<dbReference type="Pfam" id="PF08442">
    <property type="entry name" value="ATP-grasp_2"/>
    <property type="match status" value="2"/>
</dbReference>
<reference evidence="11" key="2">
    <citation type="submission" date="2025-08" db="UniProtKB">
        <authorList>
            <consortium name="Ensembl"/>
        </authorList>
    </citation>
    <scope>IDENTIFICATION</scope>
</reference>
<dbReference type="PROSITE" id="PS01217">
    <property type="entry name" value="SUCCINYL_COA_LIG_3"/>
    <property type="match status" value="1"/>
</dbReference>
<protein>
    <recommendedName>
        <fullName evidence="7">succinate--CoA ligase (ADP-forming)</fullName>
        <ecNumber evidence="7">6.2.1.5</ecNumber>
    </recommendedName>
</protein>
<evidence type="ECO:0000256" key="5">
    <source>
        <dbReference type="ARBA" id="ARBA00022741"/>
    </source>
</evidence>
<evidence type="ECO:0000256" key="3">
    <source>
        <dbReference type="ARBA" id="ARBA00022532"/>
    </source>
</evidence>
<dbReference type="GO" id="GO:0046872">
    <property type="term" value="F:metal ion binding"/>
    <property type="evidence" value="ECO:0007669"/>
    <property type="project" value="InterPro"/>
</dbReference>
<evidence type="ECO:0000259" key="10">
    <source>
        <dbReference type="PROSITE" id="PS50975"/>
    </source>
</evidence>
<dbReference type="SUPFAM" id="SSF52210">
    <property type="entry name" value="Succinyl-CoA synthetase domains"/>
    <property type="match status" value="1"/>
</dbReference>
<dbReference type="GO" id="GO:0005739">
    <property type="term" value="C:mitochondrion"/>
    <property type="evidence" value="ECO:0007669"/>
    <property type="project" value="UniProtKB-SubCell"/>
</dbReference>
<dbReference type="GO" id="GO:0006099">
    <property type="term" value="P:tricarboxylic acid cycle"/>
    <property type="evidence" value="ECO:0007669"/>
    <property type="project" value="UniProtKB-UniPathway"/>
</dbReference>
<organism evidence="11 12">
    <name type="scientific">Canis lupus familiaris</name>
    <name type="common">Dog</name>
    <name type="synonym">Canis familiaris</name>
    <dbReference type="NCBI Taxonomy" id="9615"/>
    <lineage>
        <taxon>Eukaryota</taxon>
        <taxon>Metazoa</taxon>
        <taxon>Chordata</taxon>
        <taxon>Craniata</taxon>
        <taxon>Vertebrata</taxon>
        <taxon>Euteleostomi</taxon>
        <taxon>Mammalia</taxon>
        <taxon>Eutheria</taxon>
        <taxon>Laurasiatheria</taxon>
        <taxon>Carnivora</taxon>
        <taxon>Caniformia</taxon>
        <taxon>Canidae</taxon>
        <taxon>Canis</taxon>
    </lineage>
</organism>
<dbReference type="InterPro" id="IPR011761">
    <property type="entry name" value="ATP-grasp"/>
</dbReference>
<dbReference type="InterPro" id="IPR013650">
    <property type="entry name" value="ATP-grasp_succ-CoA_synth-type"/>
</dbReference>
<feature type="region of interest" description="Disordered" evidence="9">
    <location>
        <begin position="1"/>
        <end position="440"/>
    </location>
</feature>
<name>A0A8C0PEV8_CANLF</name>
<dbReference type="Gene3D" id="3.30.470.20">
    <property type="entry name" value="ATP-grasp fold, B domain"/>
    <property type="match status" value="1"/>
</dbReference>
<feature type="compositionally biased region" description="Pro residues" evidence="9">
    <location>
        <begin position="313"/>
        <end position="349"/>
    </location>
</feature>
<accession>A0A8C0PEV8</accession>
<evidence type="ECO:0000313" key="12">
    <source>
        <dbReference type="Proteomes" id="UP000694429"/>
    </source>
</evidence>
<dbReference type="SUPFAM" id="SSF56059">
    <property type="entry name" value="Glutathione synthetase ATP-binding domain-like"/>
    <property type="match status" value="1"/>
</dbReference>
<dbReference type="EC" id="6.2.1.5" evidence="7"/>
<keyword evidence="3" id="KW-0816">Tricarboxylic acid cycle</keyword>
<evidence type="ECO:0000256" key="9">
    <source>
        <dbReference type="SAM" id="MobiDB-lite"/>
    </source>
</evidence>
<feature type="compositionally biased region" description="Low complexity" evidence="9">
    <location>
        <begin position="86"/>
        <end position="101"/>
    </location>
</feature>
<dbReference type="Ensembl" id="ENSCAFT00030044266.1">
    <property type="protein sequence ID" value="ENSCAFP00030038629.1"/>
    <property type="gene ID" value="ENSCAFG00030024026.1"/>
</dbReference>
<keyword evidence="4" id="KW-0436">Ligase</keyword>
<comment type="subcellular location">
    <subcellularLocation>
        <location evidence="1">Mitochondrion</location>
    </subcellularLocation>
</comment>
<feature type="compositionally biased region" description="Basic residues" evidence="9">
    <location>
        <begin position="66"/>
        <end position="77"/>
    </location>
</feature>
<feature type="compositionally biased region" description="Pro residues" evidence="9">
    <location>
        <begin position="233"/>
        <end position="249"/>
    </location>
</feature>
<dbReference type="Gene3D" id="3.30.1490.20">
    <property type="entry name" value="ATP-grasp fold, A domain"/>
    <property type="match status" value="1"/>
</dbReference>
<feature type="compositionally biased region" description="Basic and acidic residues" evidence="9">
    <location>
        <begin position="384"/>
        <end position="430"/>
    </location>
</feature>
<feature type="compositionally biased region" description="Pro residues" evidence="9">
    <location>
        <begin position="102"/>
        <end position="115"/>
    </location>
</feature>
<evidence type="ECO:0000256" key="8">
    <source>
        <dbReference type="PROSITE-ProRule" id="PRU00409"/>
    </source>
</evidence>
<proteinExistence type="predicted"/>
<dbReference type="Pfam" id="PF00549">
    <property type="entry name" value="Ligase_CoA"/>
    <property type="match status" value="1"/>
</dbReference>
<dbReference type="GO" id="GO:0005524">
    <property type="term" value="F:ATP binding"/>
    <property type="evidence" value="ECO:0007669"/>
    <property type="project" value="UniProtKB-UniRule"/>
</dbReference>
<feature type="compositionally biased region" description="Basic residues" evidence="9">
    <location>
        <begin position="36"/>
        <end position="46"/>
    </location>
</feature>
<dbReference type="PANTHER" id="PTHR11815">
    <property type="entry name" value="SUCCINYL-COA SYNTHETASE BETA CHAIN"/>
    <property type="match status" value="1"/>
</dbReference>
<dbReference type="Gene3D" id="3.40.50.261">
    <property type="entry name" value="Succinyl-CoA synthetase domains"/>
    <property type="match status" value="1"/>
</dbReference>
<dbReference type="Proteomes" id="UP000694429">
    <property type="component" value="Chromosome 22"/>
</dbReference>
<feature type="compositionally biased region" description="Pro residues" evidence="9">
    <location>
        <begin position="368"/>
        <end position="383"/>
    </location>
</feature>
<dbReference type="PANTHER" id="PTHR11815:SF1">
    <property type="entry name" value="SUCCINATE--COA LIGASE [ADP-FORMING] SUBUNIT BETA, MITOCHONDRIAL"/>
    <property type="match status" value="1"/>
</dbReference>
<dbReference type="InterPro" id="IPR013815">
    <property type="entry name" value="ATP_grasp_subdomain_1"/>
</dbReference>
<feature type="compositionally biased region" description="Pro residues" evidence="9">
    <location>
        <begin position="274"/>
        <end position="302"/>
    </location>
</feature>
<evidence type="ECO:0000256" key="4">
    <source>
        <dbReference type="ARBA" id="ARBA00022598"/>
    </source>
</evidence>
<dbReference type="InterPro" id="IPR017866">
    <property type="entry name" value="Succ-CoA_synthase_bsu_CS"/>
</dbReference>
<dbReference type="InterPro" id="IPR016102">
    <property type="entry name" value="Succinyl-CoA_synth-like"/>
</dbReference>
<feature type="compositionally biased region" description="Pro residues" evidence="9">
    <location>
        <begin position="206"/>
        <end position="220"/>
    </location>
</feature>